<gene>
    <name evidence="9" type="primary">cy2</name>
    <name evidence="9" type="ORF">GCM10010909_05830</name>
</gene>
<keyword evidence="1" id="KW-0813">Transport</keyword>
<dbReference type="Gene3D" id="1.10.760.10">
    <property type="entry name" value="Cytochrome c-like domain"/>
    <property type="match status" value="1"/>
</dbReference>
<evidence type="ECO:0000256" key="7">
    <source>
        <dbReference type="SAM" id="SignalP"/>
    </source>
</evidence>
<evidence type="ECO:0000256" key="1">
    <source>
        <dbReference type="ARBA" id="ARBA00022448"/>
    </source>
</evidence>
<keyword evidence="10" id="KW-1185">Reference proteome</keyword>
<dbReference type="Pfam" id="PF00034">
    <property type="entry name" value="Cytochrom_C"/>
    <property type="match status" value="1"/>
</dbReference>
<feature type="chain" id="PRO_5045363977" evidence="7">
    <location>
        <begin position="24"/>
        <end position="129"/>
    </location>
</feature>
<protein>
    <submittedName>
        <fullName evidence="9">Cytochrome c</fullName>
    </submittedName>
</protein>
<reference evidence="10" key="1">
    <citation type="journal article" date="2019" name="Int. J. Syst. Evol. Microbiol.">
        <title>The Global Catalogue of Microorganisms (GCM) 10K type strain sequencing project: providing services to taxonomists for standard genome sequencing and annotation.</title>
        <authorList>
            <consortium name="The Broad Institute Genomics Platform"/>
            <consortium name="The Broad Institute Genome Sequencing Center for Infectious Disease"/>
            <person name="Wu L."/>
            <person name="Ma J."/>
        </authorList>
    </citation>
    <scope>NUCLEOTIDE SEQUENCE [LARGE SCALE GENOMIC DNA]</scope>
    <source>
        <strain evidence="10">NBRC 112502</strain>
    </source>
</reference>
<evidence type="ECO:0000256" key="2">
    <source>
        <dbReference type="ARBA" id="ARBA00022617"/>
    </source>
</evidence>
<evidence type="ECO:0000313" key="9">
    <source>
        <dbReference type="EMBL" id="GLR65905.1"/>
    </source>
</evidence>
<dbReference type="EMBL" id="BSOS01000007">
    <property type="protein sequence ID" value="GLR65905.1"/>
    <property type="molecule type" value="Genomic_DNA"/>
</dbReference>
<keyword evidence="7" id="KW-0732">Signal</keyword>
<organism evidence="9 10">
    <name type="scientific">Acidocella aquatica</name>
    <dbReference type="NCBI Taxonomy" id="1922313"/>
    <lineage>
        <taxon>Bacteria</taxon>
        <taxon>Pseudomonadati</taxon>
        <taxon>Pseudomonadota</taxon>
        <taxon>Alphaproteobacteria</taxon>
        <taxon>Acetobacterales</taxon>
        <taxon>Acidocellaceae</taxon>
        <taxon>Acidocella</taxon>
    </lineage>
</organism>
<feature type="signal peptide" evidence="7">
    <location>
        <begin position="1"/>
        <end position="23"/>
    </location>
</feature>
<dbReference type="InterPro" id="IPR009056">
    <property type="entry name" value="Cyt_c-like_dom"/>
</dbReference>
<dbReference type="PRINTS" id="PR00604">
    <property type="entry name" value="CYTCHRMECIAB"/>
</dbReference>
<sequence>MIKKHLLLAVLATVGMPLFAAHAAAPDAKAGYAVYRGQCSDCHSNRAGVDRFGPTLAGVYGRMSGTAPRHRYSKAMADSHLVWNAATLDAFLKNPRADMHGTIMPYSGLASATARANVIAYLKSISPGS</sequence>
<proteinExistence type="predicted"/>
<accession>A0ABQ6A0B5</accession>
<evidence type="ECO:0000313" key="10">
    <source>
        <dbReference type="Proteomes" id="UP001156641"/>
    </source>
</evidence>
<dbReference type="Proteomes" id="UP001156641">
    <property type="component" value="Unassembled WGS sequence"/>
</dbReference>
<keyword evidence="4" id="KW-0249">Electron transport</keyword>
<name>A0ABQ6A0B5_9PROT</name>
<dbReference type="PROSITE" id="PS51007">
    <property type="entry name" value="CYTC"/>
    <property type="match status" value="1"/>
</dbReference>
<dbReference type="InterPro" id="IPR002327">
    <property type="entry name" value="Cyt_c_1A/1B"/>
</dbReference>
<evidence type="ECO:0000256" key="3">
    <source>
        <dbReference type="ARBA" id="ARBA00022723"/>
    </source>
</evidence>
<evidence type="ECO:0000259" key="8">
    <source>
        <dbReference type="PROSITE" id="PS51007"/>
    </source>
</evidence>
<dbReference type="RefSeq" id="WP_284256459.1">
    <property type="nucleotide sequence ID" value="NZ_BSOS01000007.1"/>
</dbReference>
<evidence type="ECO:0000256" key="6">
    <source>
        <dbReference type="PROSITE-ProRule" id="PRU00433"/>
    </source>
</evidence>
<evidence type="ECO:0000256" key="5">
    <source>
        <dbReference type="ARBA" id="ARBA00023004"/>
    </source>
</evidence>
<keyword evidence="5 6" id="KW-0408">Iron</keyword>
<dbReference type="SUPFAM" id="SSF46626">
    <property type="entry name" value="Cytochrome c"/>
    <property type="match status" value="1"/>
</dbReference>
<dbReference type="InterPro" id="IPR036909">
    <property type="entry name" value="Cyt_c-like_dom_sf"/>
</dbReference>
<feature type="domain" description="Cytochrome c" evidence="8">
    <location>
        <begin position="26"/>
        <end position="126"/>
    </location>
</feature>
<keyword evidence="3 6" id="KW-0479">Metal-binding</keyword>
<keyword evidence="2 6" id="KW-0349">Heme</keyword>
<comment type="caution">
    <text evidence="9">The sequence shown here is derived from an EMBL/GenBank/DDBJ whole genome shotgun (WGS) entry which is preliminary data.</text>
</comment>
<evidence type="ECO:0000256" key="4">
    <source>
        <dbReference type="ARBA" id="ARBA00022982"/>
    </source>
</evidence>
<dbReference type="PANTHER" id="PTHR11961">
    <property type="entry name" value="CYTOCHROME C"/>
    <property type="match status" value="1"/>
</dbReference>